<dbReference type="PANTHER" id="PTHR30562:SF1">
    <property type="entry name" value="UVRABC SYSTEM PROTEIN C"/>
    <property type="match status" value="1"/>
</dbReference>
<evidence type="ECO:0000256" key="1">
    <source>
        <dbReference type="ARBA" id="ARBA00022490"/>
    </source>
</evidence>
<dbReference type="EMBL" id="NFIE01000012">
    <property type="protein sequence ID" value="OUN88527.1"/>
    <property type="molecule type" value="Genomic_DNA"/>
</dbReference>
<dbReference type="HAMAP" id="MF_00203">
    <property type="entry name" value="UvrC"/>
    <property type="match status" value="1"/>
</dbReference>
<dbReference type="InterPro" id="IPR041663">
    <property type="entry name" value="DisA/LigA_HHH"/>
</dbReference>
<dbReference type="GO" id="GO:0009381">
    <property type="term" value="F:excinuclease ABC activity"/>
    <property type="evidence" value="ECO:0007669"/>
    <property type="project" value="UniProtKB-UniRule"/>
</dbReference>
<dbReference type="FunFam" id="3.40.1440.10:FF:000001">
    <property type="entry name" value="UvrABC system protein C"/>
    <property type="match status" value="1"/>
</dbReference>
<dbReference type="InterPro" id="IPR036876">
    <property type="entry name" value="UVR_dom_sf"/>
</dbReference>
<dbReference type="PROSITE" id="PS50151">
    <property type="entry name" value="UVR"/>
    <property type="match status" value="1"/>
</dbReference>
<proteinExistence type="inferred from homology"/>
<dbReference type="GO" id="GO:0009380">
    <property type="term" value="C:excinuclease repair complex"/>
    <property type="evidence" value="ECO:0007669"/>
    <property type="project" value="InterPro"/>
</dbReference>
<feature type="region of interest" description="Disordered" evidence="7">
    <location>
        <begin position="1"/>
        <end position="36"/>
    </location>
</feature>
<dbReference type="InterPro" id="IPR001943">
    <property type="entry name" value="UVR_dom"/>
</dbReference>
<dbReference type="Pfam" id="PF02151">
    <property type="entry name" value="UVR"/>
    <property type="match status" value="1"/>
</dbReference>
<dbReference type="InterPro" id="IPR047296">
    <property type="entry name" value="GIY-YIG_UvrC_Cho"/>
</dbReference>
<evidence type="ECO:0000259" key="8">
    <source>
        <dbReference type="PROSITE" id="PS50151"/>
    </source>
</evidence>
<keyword evidence="12" id="KW-1185">Reference proteome</keyword>
<evidence type="ECO:0000256" key="4">
    <source>
        <dbReference type="ARBA" id="ARBA00022881"/>
    </source>
</evidence>
<dbReference type="Pfam" id="PF01541">
    <property type="entry name" value="GIY-YIG"/>
    <property type="match status" value="1"/>
</dbReference>
<sequence length="706" mass="78076">MRRDGSMSDPMRPAGANGDAGVPAPDAPRAATPAPGTAAEHLARLAAEVAQVPTQPGCYLWKDASGTIIYVGKAKNLRARMRQYVTLADERAKIPLMMQLVESFDYIVVDSEHEALVLERELIGQYRPYFNVDFKDDKSYPFIAITRGDVYPAIKYTREKHKPGTRYFGPYTDSRAARDVIDTIRKVIPICSASCAEWKRTRRLIEAHAGDEDIIGLICAQKGRPCFDYHVGRGPGACVGAVTPEEYAGSVRRVERFLSGRRGEVVDELKAEMAEAAADLDFERAARVKRRLEVIDGLDDRQQVVFPSRVDIDVVGFFREETIAGACVFAVRDGRMQRSCEFILDKGLDVGEEELVSGFIKRYYDETSDIPGEVDVAVELEDAELLGEWLTGKRGRVCRLHRPQRGEKRHLLETCERNARHALMRYMMRTGYADDRANRALLELESALALPAPPLRIECFDISTIHGAFTVASMVVFTNGRADKSQYRRFRVRSITGEANDFLSMQEVLGRRYAPERMADERFGSRPDLLVVDGGKPQLTAALTQLEALGLDIPVCGLAKADEEVFVPWDDAPVVLPNGSASLYLIKQVRDEAHRFAITFHRELRDKAMTVSILDEVEGVGPTRKKAIMRHFGSMKRLRAASAEDIAAVKGVPDQVAQAVYDTLRAWERELAGDAEGAVGAEPAAVSAEPEGAEPAGAGDAEGAQE</sequence>
<dbReference type="InterPro" id="IPR038476">
    <property type="entry name" value="UvrC_RNase_H_dom_sf"/>
</dbReference>
<dbReference type="InterPro" id="IPR010994">
    <property type="entry name" value="RuvA_2-like"/>
</dbReference>
<dbReference type="SUPFAM" id="SSF82771">
    <property type="entry name" value="GIY-YIG endonuclease"/>
    <property type="match status" value="1"/>
</dbReference>
<dbReference type="Gene3D" id="3.30.420.340">
    <property type="entry name" value="UvrC, RNAse H endonuclease domain"/>
    <property type="match status" value="1"/>
</dbReference>
<protein>
    <recommendedName>
        <fullName evidence="6">UvrABC system protein C</fullName>
        <shortName evidence="6">Protein UvrC</shortName>
    </recommendedName>
    <alternativeName>
        <fullName evidence="6">Excinuclease ABC subunit C</fullName>
    </alternativeName>
</protein>
<dbReference type="Pfam" id="PF08459">
    <property type="entry name" value="UvrC_RNaseH_dom"/>
    <property type="match status" value="1"/>
</dbReference>
<keyword evidence="5 6" id="KW-0234">DNA repair</keyword>
<dbReference type="GO" id="GO:0009432">
    <property type="term" value="P:SOS response"/>
    <property type="evidence" value="ECO:0007669"/>
    <property type="project" value="UniProtKB-UniRule"/>
</dbReference>
<dbReference type="AlphaFoldDB" id="A0A1Y3XZ56"/>
<evidence type="ECO:0000313" key="12">
    <source>
        <dbReference type="Proteomes" id="UP000195781"/>
    </source>
</evidence>
<dbReference type="Proteomes" id="UP000195781">
    <property type="component" value="Unassembled WGS sequence"/>
</dbReference>
<evidence type="ECO:0000259" key="10">
    <source>
        <dbReference type="PROSITE" id="PS50165"/>
    </source>
</evidence>
<feature type="domain" description="UvrC family homology region profile" evidence="10">
    <location>
        <begin position="314"/>
        <end position="542"/>
    </location>
</feature>
<dbReference type="Pfam" id="PF12826">
    <property type="entry name" value="HHH_2"/>
    <property type="match status" value="1"/>
</dbReference>
<reference evidence="12" key="1">
    <citation type="submission" date="2017-04" db="EMBL/GenBank/DDBJ databases">
        <title>Function of individual gut microbiota members based on whole genome sequencing of pure cultures obtained from chicken caecum.</title>
        <authorList>
            <person name="Medvecky M."/>
            <person name="Cejkova D."/>
            <person name="Polansky O."/>
            <person name="Karasova D."/>
            <person name="Kubasova T."/>
            <person name="Cizek A."/>
            <person name="Rychlik I."/>
        </authorList>
    </citation>
    <scope>NUCLEOTIDE SEQUENCE [LARGE SCALE GENOMIC DNA]</scope>
    <source>
        <strain evidence="12">An5</strain>
    </source>
</reference>
<keyword evidence="1 6" id="KW-0963">Cytoplasm</keyword>
<dbReference type="Gene3D" id="3.40.1440.10">
    <property type="entry name" value="GIY-YIG endonuclease"/>
    <property type="match status" value="1"/>
</dbReference>
<gene>
    <name evidence="6" type="primary">uvrC</name>
    <name evidence="11" type="ORF">B5G02_06350</name>
</gene>
<accession>A0A1Y3XZ56</accession>
<dbReference type="SMART" id="SM00465">
    <property type="entry name" value="GIYc"/>
    <property type="match status" value="1"/>
</dbReference>
<keyword evidence="3 6" id="KW-0228">DNA excision</keyword>
<comment type="function">
    <text evidence="6">The UvrABC repair system catalyzes the recognition and processing of DNA lesions. UvrC both incises the 5' and 3' sides of the lesion. The N-terminal half is responsible for the 3' incision and the C-terminal half is responsible for the 5' incision.</text>
</comment>
<keyword evidence="4 6" id="KW-0267">Excision nuclease</keyword>
<dbReference type="InterPro" id="IPR050066">
    <property type="entry name" value="UvrABC_protein_C"/>
</dbReference>
<dbReference type="PROSITE" id="PS50164">
    <property type="entry name" value="GIY_YIG"/>
    <property type="match status" value="1"/>
</dbReference>
<keyword evidence="2 6" id="KW-0227">DNA damage</keyword>
<dbReference type="SUPFAM" id="SSF46600">
    <property type="entry name" value="C-terminal UvrC-binding domain of UvrB"/>
    <property type="match status" value="1"/>
</dbReference>
<comment type="subunit">
    <text evidence="6">Interacts with UvrB in an incision complex.</text>
</comment>
<dbReference type="GO" id="GO:0006289">
    <property type="term" value="P:nucleotide-excision repair"/>
    <property type="evidence" value="ECO:0007669"/>
    <property type="project" value="UniProtKB-UniRule"/>
</dbReference>
<evidence type="ECO:0000313" key="11">
    <source>
        <dbReference type="EMBL" id="OUN88527.1"/>
    </source>
</evidence>
<dbReference type="PANTHER" id="PTHR30562">
    <property type="entry name" value="UVRC/OXIDOREDUCTASE"/>
    <property type="match status" value="1"/>
</dbReference>
<dbReference type="SUPFAM" id="SSF47781">
    <property type="entry name" value="RuvA domain 2-like"/>
    <property type="match status" value="1"/>
</dbReference>
<dbReference type="InterPro" id="IPR001162">
    <property type="entry name" value="UvrC_RNase_H_dom"/>
</dbReference>
<dbReference type="InterPro" id="IPR004791">
    <property type="entry name" value="UvrC"/>
</dbReference>
<comment type="caution">
    <text evidence="11">The sequence shown here is derived from an EMBL/GenBank/DDBJ whole genome shotgun (WGS) entry which is preliminary data.</text>
</comment>
<comment type="similarity">
    <text evidence="6">Belongs to the UvrC family.</text>
</comment>
<dbReference type="GO" id="GO:0005737">
    <property type="term" value="C:cytoplasm"/>
    <property type="evidence" value="ECO:0007669"/>
    <property type="project" value="UniProtKB-SubCell"/>
</dbReference>
<dbReference type="PROSITE" id="PS50165">
    <property type="entry name" value="UVRC"/>
    <property type="match status" value="1"/>
</dbReference>
<dbReference type="OrthoDB" id="9804933at2"/>
<dbReference type="GO" id="GO:0003677">
    <property type="term" value="F:DNA binding"/>
    <property type="evidence" value="ECO:0007669"/>
    <property type="project" value="UniProtKB-UniRule"/>
</dbReference>
<evidence type="ECO:0000256" key="7">
    <source>
        <dbReference type="SAM" id="MobiDB-lite"/>
    </source>
</evidence>
<dbReference type="RefSeq" id="WP_094335619.1">
    <property type="nucleotide sequence ID" value="NZ_NFIE01000012.1"/>
</dbReference>
<dbReference type="Pfam" id="PF22920">
    <property type="entry name" value="UvrC_RNaseH"/>
    <property type="match status" value="1"/>
</dbReference>
<evidence type="ECO:0000259" key="9">
    <source>
        <dbReference type="PROSITE" id="PS50164"/>
    </source>
</evidence>
<name>A0A1Y3XZ56_9ACTN</name>
<feature type="domain" description="UVR" evidence="8">
    <location>
        <begin position="263"/>
        <end position="298"/>
    </location>
</feature>
<feature type="domain" description="GIY-YIG" evidence="9">
    <location>
        <begin position="54"/>
        <end position="132"/>
    </location>
</feature>
<dbReference type="InterPro" id="IPR035901">
    <property type="entry name" value="GIY-YIG_endonuc_sf"/>
</dbReference>
<comment type="subcellular location">
    <subcellularLocation>
        <location evidence="6">Cytoplasm</location>
    </subcellularLocation>
</comment>
<feature type="region of interest" description="Disordered" evidence="7">
    <location>
        <begin position="677"/>
        <end position="706"/>
    </location>
</feature>
<feature type="compositionally biased region" description="Low complexity" evidence="7">
    <location>
        <begin position="23"/>
        <end position="36"/>
    </location>
</feature>
<dbReference type="InterPro" id="IPR000305">
    <property type="entry name" value="GIY-YIG_endonuc"/>
</dbReference>
<evidence type="ECO:0000256" key="2">
    <source>
        <dbReference type="ARBA" id="ARBA00022763"/>
    </source>
</evidence>
<dbReference type="NCBIfam" id="NF001824">
    <property type="entry name" value="PRK00558.1-5"/>
    <property type="match status" value="1"/>
</dbReference>
<evidence type="ECO:0000256" key="3">
    <source>
        <dbReference type="ARBA" id="ARBA00022769"/>
    </source>
</evidence>
<dbReference type="Gene3D" id="4.10.860.10">
    <property type="entry name" value="UVR domain"/>
    <property type="match status" value="1"/>
</dbReference>
<keyword evidence="6" id="KW-0742">SOS response</keyword>
<dbReference type="Gene3D" id="1.10.150.20">
    <property type="entry name" value="5' to 3' exonuclease, C-terminal subdomain"/>
    <property type="match status" value="1"/>
</dbReference>
<organism evidence="11 12">
    <name type="scientific">[Collinsella] massiliensis</name>
    <dbReference type="NCBI Taxonomy" id="1232426"/>
    <lineage>
        <taxon>Bacteria</taxon>
        <taxon>Bacillati</taxon>
        <taxon>Actinomycetota</taxon>
        <taxon>Coriobacteriia</taxon>
        <taxon>Coriobacteriales</taxon>
        <taxon>Coriobacteriaceae</taxon>
        <taxon>Enorma</taxon>
    </lineage>
</organism>
<dbReference type="NCBIfam" id="TIGR00194">
    <property type="entry name" value="uvrC"/>
    <property type="match status" value="1"/>
</dbReference>
<evidence type="ECO:0000256" key="6">
    <source>
        <dbReference type="HAMAP-Rule" id="MF_00203"/>
    </source>
</evidence>
<evidence type="ECO:0000256" key="5">
    <source>
        <dbReference type="ARBA" id="ARBA00023204"/>
    </source>
</evidence>
<dbReference type="CDD" id="cd10434">
    <property type="entry name" value="GIY-YIG_UvrC_Cho"/>
    <property type="match status" value="1"/>
</dbReference>